<dbReference type="FunFam" id="3.30.950.10:FF:000002">
    <property type="entry name" value="Ribosomal RNA small subunit methyltransferase I"/>
    <property type="match status" value="1"/>
</dbReference>
<evidence type="ECO:0000256" key="5">
    <source>
        <dbReference type="ARBA" id="ARBA00022691"/>
    </source>
</evidence>
<dbReference type="PROSITE" id="PS01296">
    <property type="entry name" value="RSMI"/>
    <property type="match status" value="1"/>
</dbReference>
<protein>
    <recommendedName>
        <fullName evidence="6">Ribosomal RNA small subunit methyltransferase I</fullName>
        <ecNumber evidence="6">2.1.1.198</ecNumber>
    </recommendedName>
    <alternativeName>
        <fullName evidence="6">16S rRNA 2'-O-ribose C1402 methyltransferase</fullName>
    </alternativeName>
    <alternativeName>
        <fullName evidence="6">rRNA (cytidine-2'-O-)-methyltransferase RsmI</fullName>
    </alternativeName>
</protein>
<name>A0A5E4PJ79_9COXI</name>
<dbReference type="EMBL" id="LR699119">
    <property type="protein sequence ID" value="VVC76356.1"/>
    <property type="molecule type" value="Genomic_DNA"/>
</dbReference>
<keyword evidence="5 6" id="KW-0949">S-adenosyl-L-methionine</keyword>
<dbReference type="GO" id="GO:0005737">
    <property type="term" value="C:cytoplasm"/>
    <property type="evidence" value="ECO:0007669"/>
    <property type="project" value="UniProtKB-SubCell"/>
</dbReference>
<dbReference type="HAMAP" id="MF_01877">
    <property type="entry name" value="16SrRNA_methyltr_I"/>
    <property type="match status" value="1"/>
</dbReference>
<dbReference type="PANTHER" id="PTHR46111">
    <property type="entry name" value="RIBOSOMAL RNA SMALL SUBUNIT METHYLTRANSFERASE I"/>
    <property type="match status" value="1"/>
</dbReference>
<evidence type="ECO:0000313" key="10">
    <source>
        <dbReference type="Proteomes" id="UP000324194"/>
    </source>
</evidence>
<keyword evidence="2 6" id="KW-0698">rRNA processing</keyword>
<keyword evidence="3 6" id="KW-0489">Methyltransferase</keyword>
<dbReference type="RefSeq" id="WP_148339580.1">
    <property type="nucleotide sequence ID" value="NZ_LR699119.1"/>
</dbReference>
<dbReference type="GO" id="GO:0070677">
    <property type="term" value="F:rRNA (cytosine-2'-O-)-methyltransferase activity"/>
    <property type="evidence" value="ECO:0007669"/>
    <property type="project" value="UniProtKB-UniRule"/>
</dbReference>
<dbReference type="InterPro" id="IPR014776">
    <property type="entry name" value="4pyrrole_Mease_sub2"/>
</dbReference>
<reference evidence="9 10" key="1">
    <citation type="submission" date="2019-08" db="EMBL/GenBank/DDBJ databases">
        <authorList>
            <person name="Guy L."/>
        </authorList>
    </citation>
    <scope>NUCLEOTIDE SEQUENCE [LARGE SCALE GENOMIC DNA]</scope>
    <source>
        <strain evidence="9 10">SGT-108</strain>
    </source>
</reference>
<dbReference type="Gene3D" id="3.30.950.10">
    <property type="entry name" value="Methyltransferase, Cobalt-precorrin-4 Transmethylase, Domain 2"/>
    <property type="match status" value="1"/>
</dbReference>
<dbReference type="AlphaFoldDB" id="A0A5E4PJ79"/>
<dbReference type="InterPro" id="IPR035996">
    <property type="entry name" value="4pyrrol_Methylase_sf"/>
</dbReference>
<dbReference type="EC" id="2.1.1.198" evidence="6"/>
<comment type="function">
    <text evidence="6">Catalyzes the 2'-O-methylation of the ribose of cytidine 1402 (C1402) in 16S rRNA.</text>
</comment>
<dbReference type="SUPFAM" id="SSF53790">
    <property type="entry name" value="Tetrapyrrole methylase"/>
    <property type="match status" value="1"/>
</dbReference>
<dbReference type="FunFam" id="3.40.1010.10:FF:000002">
    <property type="entry name" value="Ribosomal RNA small subunit methyltransferase I"/>
    <property type="match status" value="1"/>
</dbReference>
<dbReference type="PIRSF" id="PIRSF005917">
    <property type="entry name" value="MTase_YraL"/>
    <property type="match status" value="1"/>
</dbReference>
<dbReference type="InterPro" id="IPR014777">
    <property type="entry name" value="4pyrrole_Mease_sub1"/>
</dbReference>
<comment type="subcellular location">
    <subcellularLocation>
        <location evidence="6">Cytoplasm</location>
    </subcellularLocation>
</comment>
<feature type="domain" description="RsmI HTH" evidence="8">
    <location>
        <begin position="243"/>
        <end position="281"/>
    </location>
</feature>
<evidence type="ECO:0000313" key="9">
    <source>
        <dbReference type="EMBL" id="VVC76356.1"/>
    </source>
</evidence>
<dbReference type="Pfam" id="PF23016">
    <property type="entry name" value="RsmI_C"/>
    <property type="match status" value="1"/>
</dbReference>
<dbReference type="InterPro" id="IPR053910">
    <property type="entry name" value="RsmI_HTH"/>
</dbReference>
<dbReference type="InterPro" id="IPR008189">
    <property type="entry name" value="rRNA_ssu_MeTfrase_I"/>
</dbReference>
<dbReference type="Pfam" id="PF00590">
    <property type="entry name" value="TP_methylase"/>
    <property type="match status" value="1"/>
</dbReference>
<organism evidence="9 10">
    <name type="scientific">Aquicella siphonis</name>
    <dbReference type="NCBI Taxonomy" id="254247"/>
    <lineage>
        <taxon>Bacteria</taxon>
        <taxon>Pseudomonadati</taxon>
        <taxon>Pseudomonadota</taxon>
        <taxon>Gammaproteobacteria</taxon>
        <taxon>Legionellales</taxon>
        <taxon>Coxiellaceae</taxon>
        <taxon>Aquicella</taxon>
    </lineage>
</organism>
<comment type="catalytic activity">
    <reaction evidence="6">
        <text>cytidine(1402) in 16S rRNA + S-adenosyl-L-methionine = 2'-O-methylcytidine(1402) in 16S rRNA + S-adenosyl-L-homocysteine + H(+)</text>
        <dbReference type="Rhea" id="RHEA:42924"/>
        <dbReference type="Rhea" id="RHEA-COMP:10285"/>
        <dbReference type="Rhea" id="RHEA-COMP:10286"/>
        <dbReference type="ChEBI" id="CHEBI:15378"/>
        <dbReference type="ChEBI" id="CHEBI:57856"/>
        <dbReference type="ChEBI" id="CHEBI:59789"/>
        <dbReference type="ChEBI" id="CHEBI:74495"/>
        <dbReference type="ChEBI" id="CHEBI:82748"/>
        <dbReference type="EC" id="2.1.1.198"/>
    </reaction>
</comment>
<evidence type="ECO:0000256" key="2">
    <source>
        <dbReference type="ARBA" id="ARBA00022552"/>
    </source>
</evidence>
<dbReference type="InterPro" id="IPR018063">
    <property type="entry name" value="SAM_MeTrfase_RsmI_CS"/>
</dbReference>
<evidence type="ECO:0000256" key="6">
    <source>
        <dbReference type="HAMAP-Rule" id="MF_01877"/>
    </source>
</evidence>
<keyword evidence="4 6" id="KW-0808">Transferase</keyword>
<proteinExistence type="inferred from homology"/>
<feature type="domain" description="Tetrapyrrole methylase" evidence="7">
    <location>
        <begin position="8"/>
        <end position="208"/>
    </location>
</feature>
<sequence>MQDKCTGTLYIVATPIGNLQDMTPRAVEVLKTVDRIAAEDTRHSAPLLKHFSIVKPSISMHEFNERERLSIILDYLYEGESVALVSDAGTPLISDPGYHLVREARSRGIKVVPLPGPCAAIAALSVAGLPTDKFSFEGFLPAKPESRRNRLALLLHESRTMIFYEAPHRLLPVLKAMAEVFGGERRAVTARELTKIHESVLAETLAKLVAHFETHENELRGEFVIVLQGADESQSETREVIPENVLDILLEELPLKQAVALASKITGERKNVLYEMALAKKGG</sequence>
<evidence type="ECO:0000256" key="3">
    <source>
        <dbReference type="ARBA" id="ARBA00022603"/>
    </source>
</evidence>
<dbReference type="Proteomes" id="UP000324194">
    <property type="component" value="Chromosome 1"/>
</dbReference>
<evidence type="ECO:0000259" key="7">
    <source>
        <dbReference type="Pfam" id="PF00590"/>
    </source>
</evidence>
<evidence type="ECO:0000256" key="4">
    <source>
        <dbReference type="ARBA" id="ARBA00022679"/>
    </source>
</evidence>
<dbReference type="PANTHER" id="PTHR46111:SF1">
    <property type="entry name" value="RIBOSOMAL RNA SMALL SUBUNIT METHYLTRANSFERASE I"/>
    <property type="match status" value="1"/>
</dbReference>
<dbReference type="NCBIfam" id="TIGR00096">
    <property type="entry name" value="16S rRNA (cytidine(1402)-2'-O)-methyltransferase"/>
    <property type="match status" value="1"/>
</dbReference>
<dbReference type="OrthoDB" id="9809084at2"/>
<keyword evidence="10" id="KW-1185">Reference proteome</keyword>
<dbReference type="CDD" id="cd11648">
    <property type="entry name" value="RsmI"/>
    <property type="match status" value="1"/>
</dbReference>
<evidence type="ECO:0000259" key="8">
    <source>
        <dbReference type="Pfam" id="PF23016"/>
    </source>
</evidence>
<keyword evidence="1 6" id="KW-0963">Cytoplasm</keyword>
<gene>
    <name evidence="6 9" type="primary">rsmI</name>
    <name evidence="9" type="ORF">AQUSIP_16670</name>
</gene>
<dbReference type="KEGG" id="asip:AQUSIP_16670"/>
<comment type="similarity">
    <text evidence="6">Belongs to the methyltransferase superfamily. RsmI family.</text>
</comment>
<evidence type="ECO:0000256" key="1">
    <source>
        <dbReference type="ARBA" id="ARBA00022490"/>
    </source>
</evidence>
<dbReference type="Gene3D" id="3.40.1010.10">
    <property type="entry name" value="Cobalt-precorrin-4 Transmethylase, Domain 1"/>
    <property type="match status" value="1"/>
</dbReference>
<dbReference type="InterPro" id="IPR000878">
    <property type="entry name" value="4pyrrol_Mease"/>
</dbReference>
<accession>A0A5E4PJ79</accession>